<evidence type="ECO:0000256" key="4">
    <source>
        <dbReference type="ARBA" id="ARBA00023163"/>
    </source>
</evidence>
<evidence type="ECO:0000256" key="3">
    <source>
        <dbReference type="ARBA" id="ARBA00023125"/>
    </source>
</evidence>
<keyword evidence="1" id="KW-0479">Metal-binding</keyword>
<evidence type="ECO:0000259" key="6">
    <source>
        <dbReference type="PROSITE" id="PS50048"/>
    </source>
</evidence>
<evidence type="ECO:0000256" key="2">
    <source>
        <dbReference type="ARBA" id="ARBA00023015"/>
    </source>
</evidence>
<dbReference type="GO" id="GO:0008270">
    <property type="term" value="F:zinc ion binding"/>
    <property type="evidence" value="ECO:0007669"/>
    <property type="project" value="InterPro"/>
</dbReference>
<dbReference type="PANTHER" id="PTHR31668:SF10">
    <property type="entry name" value="ZN(II)2CYS6 TRANSCRIPTION FACTOR (EUROFUNG)"/>
    <property type="match status" value="1"/>
</dbReference>
<sequence>MSKTGIGNRPYRSHKVRACDTCRKRKARCTVDIPHQPCITCRVQGTNCLYEDSFRGEHLKRPSIHKVTETLQSPAVAKRDSKARTLWNRELDSIFMIGPMEAEDAHVIDAYISQENSDGITNGLSTIYPSIPNSPALDATVPPKPHGGRVRGPPGEAQRDTLQHIIGPIRHDLVRLFVKQFNAAFPCIEIRSFWNSYIADRTNGPSSSLLCQIYSASLQYWKYIPGLSGRPKPEALYVFKLSTDALDEDFTEPGISTINAALVNLAVGPIHSVSNRAITCGRMVSLAYCLGLNADPISWNISEDERDQRIRLWWCLLIHDHWGSLAYGVPPHISKGQYDVPIPMSQSLSWKDPMESGDLASTDCFISLCRLTEILGGILPFIFEKVPRTTMLYDLKRLRQILVDLDIWEDSLPTSIKPNECLGYGSHQTIGLNNLRLAFLYTKMLVYRLQFNVSVLWLAGRESKS</sequence>
<dbReference type="SMART" id="SM00906">
    <property type="entry name" value="Fungal_trans"/>
    <property type="match status" value="1"/>
</dbReference>
<dbReference type="SMART" id="SM00066">
    <property type="entry name" value="GAL4"/>
    <property type="match status" value="1"/>
</dbReference>
<dbReference type="InterPro" id="IPR007219">
    <property type="entry name" value="XnlR_reg_dom"/>
</dbReference>
<dbReference type="InterPro" id="IPR036864">
    <property type="entry name" value="Zn2-C6_fun-type_DNA-bd_sf"/>
</dbReference>
<keyword evidence="4" id="KW-0804">Transcription</keyword>
<dbReference type="Gene3D" id="4.10.240.10">
    <property type="entry name" value="Zn(2)-C6 fungal-type DNA-binding domain"/>
    <property type="match status" value="1"/>
</dbReference>
<dbReference type="InterPro" id="IPR050797">
    <property type="entry name" value="Carb_Metab_Trans_Reg"/>
</dbReference>
<dbReference type="GO" id="GO:0001080">
    <property type="term" value="P:nitrogen catabolite activation of transcription from RNA polymerase II promoter"/>
    <property type="evidence" value="ECO:0007669"/>
    <property type="project" value="TreeGrafter"/>
</dbReference>
<dbReference type="PROSITE" id="PS00463">
    <property type="entry name" value="ZN2_CY6_FUNGAL_1"/>
    <property type="match status" value="1"/>
</dbReference>
<dbReference type="AlphaFoldDB" id="A0AAD6BVK1"/>
<keyword evidence="8" id="KW-1185">Reference proteome</keyword>
<dbReference type="InterPro" id="IPR001138">
    <property type="entry name" value="Zn2Cys6_DnaBD"/>
</dbReference>
<dbReference type="RefSeq" id="XP_056760963.1">
    <property type="nucleotide sequence ID" value="XM_056916209.1"/>
</dbReference>
<dbReference type="GO" id="GO:0005634">
    <property type="term" value="C:nucleus"/>
    <property type="evidence" value="ECO:0007669"/>
    <property type="project" value="TreeGrafter"/>
</dbReference>
<dbReference type="Pfam" id="PF00172">
    <property type="entry name" value="Zn_clus"/>
    <property type="match status" value="1"/>
</dbReference>
<dbReference type="CDD" id="cd00067">
    <property type="entry name" value="GAL4"/>
    <property type="match status" value="1"/>
</dbReference>
<dbReference type="Proteomes" id="UP001213681">
    <property type="component" value="Unassembled WGS sequence"/>
</dbReference>
<organism evidence="7 8">
    <name type="scientific">Penicillium daleae</name>
    <dbReference type="NCBI Taxonomy" id="63821"/>
    <lineage>
        <taxon>Eukaryota</taxon>
        <taxon>Fungi</taxon>
        <taxon>Dikarya</taxon>
        <taxon>Ascomycota</taxon>
        <taxon>Pezizomycotina</taxon>
        <taxon>Eurotiomycetes</taxon>
        <taxon>Eurotiomycetidae</taxon>
        <taxon>Eurotiales</taxon>
        <taxon>Aspergillaceae</taxon>
        <taxon>Penicillium</taxon>
    </lineage>
</organism>
<evidence type="ECO:0000313" key="7">
    <source>
        <dbReference type="EMBL" id="KAJ5433672.1"/>
    </source>
</evidence>
<keyword evidence="5" id="KW-0539">Nucleus</keyword>
<feature type="domain" description="Zn(2)-C6 fungal-type" evidence="6">
    <location>
        <begin position="18"/>
        <end position="50"/>
    </location>
</feature>
<accession>A0AAD6BVK1</accession>
<evidence type="ECO:0000313" key="8">
    <source>
        <dbReference type="Proteomes" id="UP001213681"/>
    </source>
</evidence>
<evidence type="ECO:0000256" key="1">
    <source>
        <dbReference type="ARBA" id="ARBA00022723"/>
    </source>
</evidence>
<keyword evidence="2" id="KW-0805">Transcription regulation</keyword>
<dbReference type="PROSITE" id="PS50048">
    <property type="entry name" value="ZN2_CY6_FUNGAL_2"/>
    <property type="match status" value="1"/>
</dbReference>
<gene>
    <name evidence="7" type="ORF">N7458_012828</name>
</gene>
<dbReference type="Pfam" id="PF04082">
    <property type="entry name" value="Fungal_trans"/>
    <property type="match status" value="1"/>
</dbReference>
<reference evidence="7" key="2">
    <citation type="journal article" date="2023" name="IMA Fungus">
        <title>Comparative genomic study of the Penicillium genus elucidates a diverse pangenome and 15 lateral gene transfer events.</title>
        <authorList>
            <person name="Petersen C."/>
            <person name="Sorensen T."/>
            <person name="Nielsen M.R."/>
            <person name="Sondergaard T.E."/>
            <person name="Sorensen J.L."/>
            <person name="Fitzpatrick D.A."/>
            <person name="Frisvad J.C."/>
            <person name="Nielsen K.L."/>
        </authorList>
    </citation>
    <scope>NUCLEOTIDE SEQUENCE</scope>
    <source>
        <strain evidence="7">IBT 16125</strain>
    </source>
</reference>
<name>A0AAD6BVK1_9EURO</name>
<evidence type="ECO:0000256" key="5">
    <source>
        <dbReference type="ARBA" id="ARBA00023242"/>
    </source>
</evidence>
<comment type="caution">
    <text evidence="7">The sequence shown here is derived from an EMBL/GenBank/DDBJ whole genome shotgun (WGS) entry which is preliminary data.</text>
</comment>
<dbReference type="GeneID" id="81606452"/>
<dbReference type="GO" id="GO:0006351">
    <property type="term" value="P:DNA-templated transcription"/>
    <property type="evidence" value="ECO:0007669"/>
    <property type="project" value="InterPro"/>
</dbReference>
<dbReference type="GO" id="GO:0000981">
    <property type="term" value="F:DNA-binding transcription factor activity, RNA polymerase II-specific"/>
    <property type="evidence" value="ECO:0007669"/>
    <property type="project" value="InterPro"/>
</dbReference>
<protein>
    <submittedName>
        <fullName evidence="7">C6 transcription factor</fullName>
    </submittedName>
</protein>
<dbReference type="CDD" id="cd12148">
    <property type="entry name" value="fungal_TF_MHR"/>
    <property type="match status" value="1"/>
</dbReference>
<dbReference type="SUPFAM" id="SSF57701">
    <property type="entry name" value="Zn2/Cys6 DNA-binding domain"/>
    <property type="match status" value="1"/>
</dbReference>
<dbReference type="GO" id="GO:0003677">
    <property type="term" value="F:DNA binding"/>
    <property type="evidence" value="ECO:0007669"/>
    <property type="project" value="UniProtKB-KW"/>
</dbReference>
<proteinExistence type="predicted"/>
<dbReference type="EMBL" id="JAPVEA010000009">
    <property type="protein sequence ID" value="KAJ5433672.1"/>
    <property type="molecule type" value="Genomic_DNA"/>
</dbReference>
<keyword evidence="3" id="KW-0238">DNA-binding</keyword>
<dbReference type="PANTHER" id="PTHR31668">
    <property type="entry name" value="GLUCOSE TRANSPORT TRANSCRIPTION REGULATOR RGT1-RELATED-RELATED"/>
    <property type="match status" value="1"/>
</dbReference>
<reference evidence="7" key="1">
    <citation type="submission" date="2022-12" db="EMBL/GenBank/DDBJ databases">
        <authorList>
            <person name="Petersen C."/>
        </authorList>
    </citation>
    <scope>NUCLEOTIDE SEQUENCE</scope>
    <source>
        <strain evidence="7">IBT 16125</strain>
    </source>
</reference>